<evidence type="ECO:0000313" key="3">
    <source>
        <dbReference type="Proteomes" id="UP000886818"/>
    </source>
</evidence>
<evidence type="ECO:0000259" key="1">
    <source>
        <dbReference type="PROSITE" id="PS51781"/>
    </source>
</evidence>
<dbReference type="EMBL" id="CP078093">
    <property type="protein sequence ID" value="QXM07084.1"/>
    <property type="molecule type" value="Genomic_DNA"/>
</dbReference>
<sequence>MNIFKDLVKITIVLLCILFIPSINYAQEIVKGTVIDKNTVLCKEPKSSSQSLDFLGFGEEVFIEENQGKWYRVSTSDGMFGWVHSECILVKDKNEKLIENGIVNIGTIEVRKEPNISSDIMGRVGFATKVAVLEKKGDWYQLGMGDEVIGWVPSEYIITTPVYKKAKIMSEKGAVYEKPSKDSKLIKELDKNYIVKIDDYEDGYFHIMWGKKGEGFIYANEVKLIHEDFFYEAFAKKEVKEKVKEKAVNTFKEIIENATYLGGDYAATAYDLSIASCGKAVGSKYRGFTRTGYNLNGKSWKEAMVVAVDSRKIPLGSKILVLFDEGDWRAKYNGIYLAADTGGGVKGKTIDIYLGDIGNKQMKEVRDFGKTYNVKVYLLN</sequence>
<evidence type="ECO:0000313" key="2">
    <source>
        <dbReference type="EMBL" id="QXM07084.1"/>
    </source>
</evidence>
<dbReference type="PANTHER" id="PTHR34408:SF1">
    <property type="entry name" value="GLYCOSYL HYDROLASE FAMILY 19 DOMAIN-CONTAINING PROTEIN HI_1415"/>
    <property type="match status" value="1"/>
</dbReference>
<dbReference type="RefSeq" id="WP_218283773.1">
    <property type="nucleotide sequence ID" value="NZ_CP078093.1"/>
</dbReference>
<dbReference type="PROSITE" id="PS51781">
    <property type="entry name" value="SH3B"/>
    <property type="match status" value="1"/>
</dbReference>
<dbReference type="InterPro" id="IPR052354">
    <property type="entry name" value="Cell_Wall_Dynamics_Protein"/>
</dbReference>
<dbReference type="InterPro" id="IPR003646">
    <property type="entry name" value="SH3-like_bac-type"/>
</dbReference>
<dbReference type="CDD" id="cd14667">
    <property type="entry name" value="3D_containing_proteins"/>
    <property type="match status" value="1"/>
</dbReference>
<dbReference type="InterPro" id="IPR010611">
    <property type="entry name" value="3D_dom"/>
</dbReference>
<organism evidence="2 3">
    <name type="scientific">Crassaminicella indica</name>
    <dbReference type="NCBI Taxonomy" id="2855394"/>
    <lineage>
        <taxon>Bacteria</taxon>
        <taxon>Bacillati</taxon>
        <taxon>Bacillota</taxon>
        <taxon>Clostridia</taxon>
        <taxon>Eubacteriales</taxon>
        <taxon>Clostridiaceae</taxon>
        <taxon>Crassaminicella</taxon>
    </lineage>
</organism>
<dbReference type="Proteomes" id="UP000886818">
    <property type="component" value="Chromosome"/>
</dbReference>
<dbReference type="SMART" id="SM00287">
    <property type="entry name" value="SH3b"/>
    <property type="match status" value="3"/>
</dbReference>
<gene>
    <name evidence="2" type="ORF">KVH43_05075</name>
</gene>
<dbReference type="Pfam" id="PF06725">
    <property type="entry name" value="3D"/>
    <property type="match status" value="1"/>
</dbReference>
<keyword evidence="3" id="KW-1185">Reference proteome</keyword>
<dbReference type="PANTHER" id="PTHR34408">
    <property type="entry name" value="FAMILY PROTEIN, PUTATIVE-RELATED"/>
    <property type="match status" value="1"/>
</dbReference>
<feature type="domain" description="SH3b" evidence="1">
    <location>
        <begin position="98"/>
        <end position="161"/>
    </location>
</feature>
<name>A0ABX8RDC5_9CLOT</name>
<dbReference type="Pfam" id="PF08239">
    <property type="entry name" value="SH3_3"/>
    <property type="match status" value="2"/>
</dbReference>
<dbReference type="InterPro" id="IPR059180">
    <property type="entry name" value="3D_YorM"/>
</dbReference>
<accession>A0ABX8RDC5</accession>
<reference evidence="2" key="1">
    <citation type="submission" date="2021-07" db="EMBL/GenBank/DDBJ databases">
        <title>Complete genome sequence of Crassaminicella sp. 143-21, isolated from a deep-sea hydrothermal vent.</title>
        <authorList>
            <person name="Li X."/>
        </authorList>
    </citation>
    <scope>NUCLEOTIDE SEQUENCE</scope>
    <source>
        <strain evidence="2">143-21</strain>
    </source>
</reference>
<proteinExistence type="predicted"/>
<protein>
    <submittedName>
        <fullName evidence="2">SH3 domain-containing protein</fullName>
    </submittedName>
</protein>